<proteinExistence type="inferred from homology"/>
<keyword evidence="8 11" id="KW-0324">Glycolysis</keyword>
<dbReference type="Pfam" id="PF03727">
    <property type="entry name" value="Hexokinase_2"/>
    <property type="match status" value="1"/>
</dbReference>
<evidence type="ECO:0000256" key="1">
    <source>
        <dbReference type="ARBA" id="ARBA00004888"/>
    </source>
</evidence>
<name>A0A9W8M3Y1_9FUNG</name>
<evidence type="ECO:0000256" key="11">
    <source>
        <dbReference type="RuleBase" id="RU362007"/>
    </source>
</evidence>
<dbReference type="PANTHER" id="PTHR19443:SF16">
    <property type="entry name" value="HEXOKINASE TYPE 1-RELATED"/>
    <property type="match status" value="1"/>
</dbReference>
<dbReference type="GO" id="GO:0005536">
    <property type="term" value="F:D-glucose binding"/>
    <property type="evidence" value="ECO:0007669"/>
    <property type="project" value="InterPro"/>
</dbReference>
<evidence type="ECO:0000259" key="13">
    <source>
        <dbReference type="Pfam" id="PF03727"/>
    </source>
</evidence>
<dbReference type="GO" id="GO:0004340">
    <property type="term" value="F:glucokinase activity"/>
    <property type="evidence" value="ECO:0007669"/>
    <property type="project" value="TreeGrafter"/>
</dbReference>
<evidence type="ECO:0000256" key="5">
    <source>
        <dbReference type="ARBA" id="ARBA00022741"/>
    </source>
</evidence>
<dbReference type="GO" id="GO:0008865">
    <property type="term" value="F:fructokinase activity"/>
    <property type="evidence" value="ECO:0007669"/>
    <property type="project" value="TreeGrafter"/>
</dbReference>
<comment type="pathway">
    <text evidence="1">Carbohydrate degradation; glycolysis; D-glyceraldehyde 3-phosphate and glycerone phosphate from D-glucose: step 1/4.</text>
</comment>
<dbReference type="InterPro" id="IPR022673">
    <property type="entry name" value="Hexokinase_C"/>
</dbReference>
<evidence type="ECO:0000256" key="7">
    <source>
        <dbReference type="ARBA" id="ARBA00022840"/>
    </source>
</evidence>
<dbReference type="GO" id="GO:0006096">
    <property type="term" value="P:glycolytic process"/>
    <property type="evidence" value="ECO:0007669"/>
    <property type="project" value="UniProtKB-KW"/>
</dbReference>
<keyword evidence="7 11" id="KW-0067">ATP-binding</keyword>
<accession>A0A9W8M3Y1</accession>
<dbReference type="AlphaFoldDB" id="A0A9W8M3Y1"/>
<dbReference type="Gene3D" id="3.40.367.20">
    <property type="match status" value="1"/>
</dbReference>
<comment type="caution">
    <text evidence="14">The sequence shown here is derived from an EMBL/GenBank/DDBJ whole genome shotgun (WGS) entry which is preliminary data.</text>
</comment>
<keyword evidence="15" id="KW-1185">Reference proteome</keyword>
<keyword evidence="6 11" id="KW-0418">Kinase</keyword>
<evidence type="ECO:0000256" key="6">
    <source>
        <dbReference type="ARBA" id="ARBA00022777"/>
    </source>
</evidence>
<dbReference type="InterPro" id="IPR043129">
    <property type="entry name" value="ATPase_NBD"/>
</dbReference>
<keyword evidence="4 11" id="KW-0808">Transferase</keyword>
<feature type="domain" description="Hexokinase N-terminal" evidence="12">
    <location>
        <begin position="18"/>
        <end position="205"/>
    </location>
</feature>
<comment type="pathway">
    <text evidence="2">Carbohydrate metabolism; hexose metabolism.</text>
</comment>
<dbReference type="InterPro" id="IPR001312">
    <property type="entry name" value="Hexokinase"/>
</dbReference>
<keyword evidence="5 11" id="KW-0547">Nucleotide-binding</keyword>
<dbReference type="GO" id="GO:0005524">
    <property type="term" value="F:ATP binding"/>
    <property type="evidence" value="ECO:0007669"/>
    <property type="project" value="UniProtKB-UniRule"/>
</dbReference>
<dbReference type="PANTHER" id="PTHR19443">
    <property type="entry name" value="HEXOKINASE"/>
    <property type="match status" value="1"/>
</dbReference>
<feature type="domain" description="Hexokinase C-terminal" evidence="13">
    <location>
        <begin position="214"/>
        <end position="452"/>
    </location>
</feature>
<dbReference type="Proteomes" id="UP001140074">
    <property type="component" value="Unassembled WGS sequence"/>
</dbReference>
<comment type="catalytic activity">
    <reaction evidence="10">
        <text>D-fructose + ATP = D-fructose 6-phosphate + ADP + H(+)</text>
        <dbReference type="Rhea" id="RHEA:16125"/>
        <dbReference type="ChEBI" id="CHEBI:15378"/>
        <dbReference type="ChEBI" id="CHEBI:30616"/>
        <dbReference type="ChEBI" id="CHEBI:37721"/>
        <dbReference type="ChEBI" id="CHEBI:61527"/>
        <dbReference type="ChEBI" id="CHEBI:456216"/>
        <dbReference type="EC" id="2.7.1.1"/>
    </reaction>
    <physiologicalReaction direction="left-to-right" evidence="10">
        <dbReference type="Rhea" id="RHEA:16126"/>
    </physiologicalReaction>
</comment>
<protein>
    <recommendedName>
        <fullName evidence="11">Phosphotransferase</fullName>
        <ecNumber evidence="11">2.7.1.-</ecNumber>
    </recommendedName>
</protein>
<dbReference type="GO" id="GO:0001678">
    <property type="term" value="P:intracellular glucose homeostasis"/>
    <property type="evidence" value="ECO:0007669"/>
    <property type="project" value="InterPro"/>
</dbReference>
<dbReference type="GO" id="GO:0006006">
    <property type="term" value="P:glucose metabolic process"/>
    <property type="evidence" value="ECO:0007669"/>
    <property type="project" value="TreeGrafter"/>
</dbReference>
<evidence type="ECO:0000313" key="15">
    <source>
        <dbReference type="Proteomes" id="UP001140074"/>
    </source>
</evidence>
<evidence type="ECO:0000256" key="9">
    <source>
        <dbReference type="ARBA" id="ARBA00044613"/>
    </source>
</evidence>
<evidence type="ECO:0000256" key="4">
    <source>
        <dbReference type="ARBA" id="ARBA00022679"/>
    </source>
</evidence>
<dbReference type="Pfam" id="PF00349">
    <property type="entry name" value="Hexokinase_1"/>
    <property type="match status" value="1"/>
</dbReference>
<evidence type="ECO:0000256" key="8">
    <source>
        <dbReference type="ARBA" id="ARBA00023152"/>
    </source>
</evidence>
<reference evidence="14" key="1">
    <citation type="submission" date="2022-07" db="EMBL/GenBank/DDBJ databases">
        <title>Phylogenomic reconstructions and comparative analyses of Kickxellomycotina fungi.</title>
        <authorList>
            <person name="Reynolds N.K."/>
            <person name="Stajich J.E."/>
            <person name="Barry K."/>
            <person name="Grigoriev I.V."/>
            <person name="Crous P."/>
            <person name="Smith M.E."/>
        </authorList>
    </citation>
    <scope>NUCLEOTIDE SEQUENCE</scope>
    <source>
        <strain evidence="14">RSA 476</strain>
    </source>
</reference>
<dbReference type="InterPro" id="IPR022672">
    <property type="entry name" value="Hexokinase_N"/>
</dbReference>
<dbReference type="SUPFAM" id="SSF53067">
    <property type="entry name" value="Actin-like ATPase domain"/>
    <property type="match status" value="2"/>
</dbReference>
<dbReference type="GO" id="GO:0005739">
    <property type="term" value="C:mitochondrion"/>
    <property type="evidence" value="ECO:0007669"/>
    <property type="project" value="TreeGrafter"/>
</dbReference>
<organism evidence="14 15">
    <name type="scientific">Coemansia aciculifera</name>
    <dbReference type="NCBI Taxonomy" id="417176"/>
    <lineage>
        <taxon>Eukaryota</taxon>
        <taxon>Fungi</taxon>
        <taxon>Fungi incertae sedis</taxon>
        <taxon>Zoopagomycota</taxon>
        <taxon>Kickxellomycotina</taxon>
        <taxon>Kickxellomycetes</taxon>
        <taxon>Kickxellales</taxon>
        <taxon>Kickxellaceae</taxon>
        <taxon>Coemansia</taxon>
    </lineage>
</organism>
<dbReference type="PRINTS" id="PR00475">
    <property type="entry name" value="HEXOKINASE"/>
</dbReference>
<evidence type="ECO:0000256" key="10">
    <source>
        <dbReference type="ARBA" id="ARBA00047905"/>
    </source>
</evidence>
<evidence type="ECO:0000256" key="2">
    <source>
        <dbReference type="ARBA" id="ARBA00005028"/>
    </source>
</evidence>
<dbReference type="PROSITE" id="PS51748">
    <property type="entry name" value="HEXOKINASE_2"/>
    <property type="match status" value="1"/>
</dbReference>
<evidence type="ECO:0000313" key="14">
    <source>
        <dbReference type="EMBL" id="KAJ2859936.1"/>
    </source>
</evidence>
<comment type="similarity">
    <text evidence="3 11">Belongs to the hexokinase family.</text>
</comment>
<dbReference type="Gene3D" id="3.30.420.40">
    <property type="match status" value="1"/>
</dbReference>
<gene>
    <name evidence="14" type="ORF">GGH94_005812</name>
</gene>
<dbReference type="GO" id="GO:0005829">
    <property type="term" value="C:cytosol"/>
    <property type="evidence" value="ECO:0007669"/>
    <property type="project" value="TreeGrafter"/>
</dbReference>
<sequence>MADDYSIAGASAAQNQLLNEIAASLHVTTPHLSDVANDVYDYVTTGLQQETQGPASWVSFITPSVTQDIRSAIKHESQSLGMTINTQAGRLKISSIKFTSGQPAAINKQVFYLRKDQVFEDIATRLSEFVNSHELGPGPLPLGVNIDRPIEETSKLGGRVADNVDCGPFRSVDIAQALGAVILKKHLPVRVTSVTNCVVSTLVAAQHRFHNTSVALILNHGINASYYEQASRIPKLQAKEGRVAVNTELARYGEHSAVLAPTRWDHRLDRESANTGTHTFEKLVADKYLGEIVRNLITDFMDAQLIFPKNADASVLGEAYSFFTSYMTIMEDQSGDLREVGDLLRAGFNIQASVVDRQIVRALCHMVTMRAAKLVGAAVAGIVRRASEPQAAAAAAAAVVSISGQLTEMNQPYVACTTGTAQALLLRMGLPAPTFNVLGEDGYTVGAALAALSK</sequence>
<evidence type="ECO:0000259" key="12">
    <source>
        <dbReference type="Pfam" id="PF00349"/>
    </source>
</evidence>
<comment type="catalytic activity">
    <reaction evidence="9">
        <text>a D-hexose + ATP = a D-hexose 6-phosphate + ADP + H(+)</text>
        <dbReference type="Rhea" id="RHEA:22740"/>
        <dbReference type="ChEBI" id="CHEBI:4194"/>
        <dbReference type="ChEBI" id="CHEBI:15378"/>
        <dbReference type="ChEBI" id="CHEBI:30616"/>
        <dbReference type="ChEBI" id="CHEBI:229467"/>
        <dbReference type="ChEBI" id="CHEBI:456216"/>
        <dbReference type="EC" id="2.7.1.1"/>
    </reaction>
    <physiologicalReaction direction="left-to-right" evidence="9">
        <dbReference type="Rhea" id="RHEA:22741"/>
    </physiologicalReaction>
</comment>
<evidence type="ECO:0000256" key="3">
    <source>
        <dbReference type="ARBA" id="ARBA00009225"/>
    </source>
</evidence>
<dbReference type="EMBL" id="JANBUY010000339">
    <property type="protein sequence ID" value="KAJ2859936.1"/>
    <property type="molecule type" value="Genomic_DNA"/>
</dbReference>
<dbReference type="EC" id="2.7.1.-" evidence="11"/>